<evidence type="ECO:0000313" key="5">
    <source>
        <dbReference type="RefSeq" id="XP_033171967.1"/>
    </source>
</evidence>
<dbReference type="GeneID" id="117148595"/>
<feature type="chain" id="PRO_5028460718" evidence="2">
    <location>
        <begin position="29"/>
        <end position="405"/>
    </location>
</feature>
<dbReference type="PANTHER" id="PTHR21719">
    <property type="entry name" value="FI06402P-RELATED"/>
    <property type="match status" value="1"/>
</dbReference>
<feature type="domain" description="Platelet-derived growth factor (PDGF) family profile" evidence="3">
    <location>
        <begin position="208"/>
        <end position="280"/>
    </location>
</feature>
<dbReference type="Proteomes" id="UP000515162">
    <property type="component" value="Chromosome 2L"/>
</dbReference>
<dbReference type="InterPro" id="IPR000072">
    <property type="entry name" value="PDGF/VEGF_dom"/>
</dbReference>
<evidence type="ECO:0000256" key="1">
    <source>
        <dbReference type="SAM" id="MobiDB-lite"/>
    </source>
</evidence>
<dbReference type="SUPFAM" id="SSF57501">
    <property type="entry name" value="Cystine-knot cytokines"/>
    <property type="match status" value="1"/>
</dbReference>
<dbReference type="GO" id="GO:0016020">
    <property type="term" value="C:membrane"/>
    <property type="evidence" value="ECO:0007669"/>
    <property type="project" value="InterPro"/>
</dbReference>
<reference evidence="5" key="1">
    <citation type="submission" date="2025-08" db="UniProtKB">
        <authorList>
            <consortium name="RefSeq"/>
        </authorList>
    </citation>
    <scope>IDENTIFICATION</scope>
    <source>
        <strain evidence="5">Mau12</strain>
        <tissue evidence="5">Whole Body</tissue>
    </source>
</reference>
<protein>
    <submittedName>
        <fullName evidence="5">Uncharacterized protein LOC117148595</fullName>
    </submittedName>
</protein>
<feature type="compositionally biased region" description="Low complexity" evidence="1">
    <location>
        <begin position="382"/>
        <end position="392"/>
    </location>
</feature>
<organism evidence="4 5">
    <name type="scientific">Drosophila mauritiana</name>
    <name type="common">Fruit fly</name>
    <dbReference type="NCBI Taxonomy" id="7226"/>
    <lineage>
        <taxon>Eukaryota</taxon>
        <taxon>Metazoa</taxon>
        <taxon>Ecdysozoa</taxon>
        <taxon>Arthropoda</taxon>
        <taxon>Hexapoda</taxon>
        <taxon>Insecta</taxon>
        <taxon>Pterygota</taxon>
        <taxon>Neoptera</taxon>
        <taxon>Endopterygota</taxon>
        <taxon>Diptera</taxon>
        <taxon>Brachycera</taxon>
        <taxon>Muscomorpha</taxon>
        <taxon>Ephydroidea</taxon>
        <taxon>Drosophilidae</taxon>
        <taxon>Drosophila</taxon>
        <taxon>Sophophora</taxon>
    </lineage>
</organism>
<evidence type="ECO:0000313" key="4">
    <source>
        <dbReference type="Proteomes" id="UP000515162"/>
    </source>
</evidence>
<dbReference type="PANTHER" id="PTHR21719:SF1">
    <property type="entry name" value="FI06402P-RELATED"/>
    <property type="match status" value="1"/>
</dbReference>
<gene>
    <name evidence="5" type="primary">LOC117148595</name>
</gene>
<accession>A0A6P8L167</accession>
<dbReference type="CTD" id="33994"/>
<evidence type="ECO:0000256" key="2">
    <source>
        <dbReference type="SAM" id="SignalP"/>
    </source>
</evidence>
<feature type="signal peptide" evidence="2">
    <location>
        <begin position="1"/>
        <end position="28"/>
    </location>
</feature>
<dbReference type="Gene3D" id="2.10.90.10">
    <property type="entry name" value="Cystine-knot cytokines"/>
    <property type="match status" value="1"/>
</dbReference>
<evidence type="ECO:0000259" key="3">
    <source>
        <dbReference type="Pfam" id="PF00341"/>
    </source>
</evidence>
<name>A0A6P8L167_DROMA</name>
<dbReference type="Pfam" id="PF00341">
    <property type="entry name" value="PDGF"/>
    <property type="match status" value="1"/>
</dbReference>
<dbReference type="GO" id="GO:0008083">
    <property type="term" value="F:growth factor activity"/>
    <property type="evidence" value="ECO:0007669"/>
    <property type="project" value="InterPro"/>
</dbReference>
<keyword evidence="4" id="KW-1185">Reference proteome</keyword>
<proteinExistence type="predicted"/>
<sequence length="405" mass="46870">MQHLNMNLVIRNLVLAFIAIAFWKTTHAYSSFPTDINSNYFDVRNSTLAMTMTTSHPQTNRPLARYVLPPNELHAADEDEESSDFEQYSEDRAVQRDRSYLIRLIRRRVPRDQAPQQVILQGRSLSGVHWGQGDDNHLSSDAAVDGSDDYLSDQPGELTVLKERIAVQNSVEKLRTIKYNNNRTRELKKKVEAHRLLMAKEGTCRVPRPEVVHITRETNTFYSPRATILHRCSDKVGCCNAGWTCQMKRNETVDRVFDKVDGRSNEPIVISMENHTECGCVKVETRRKRSPICLCPKHFKDFSWAGSRAQWENEEHLELRLWERREQRCRCDCHLSDDTCKRLKNGDEGFSVMERRRIQSGEVSPPFCNYGAYDVKNGRCPRPGLPNRNPNLQQHLQSRRQNGKS</sequence>
<dbReference type="GO" id="GO:0035099">
    <property type="term" value="P:hemocyte migration"/>
    <property type="evidence" value="ECO:0007669"/>
    <property type="project" value="TreeGrafter"/>
</dbReference>
<dbReference type="RefSeq" id="XP_033171967.1">
    <property type="nucleotide sequence ID" value="XM_033316076.1"/>
</dbReference>
<feature type="region of interest" description="Disordered" evidence="1">
    <location>
        <begin position="382"/>
        <end position="405"/>
    </location>
</feature>
<keyword evidence="2" id="KW-0732">Signal</keyword>
<dbReference type="AlphaFoldDB" id="A0A6P8L167"/>
<dbReference type="InterPro" id="IPR029034">
    <property type="entry name" value="Cystine-knot_cytokine"/>
</dbReference>